<evidence type="ECO:0000313" key="2">
    <source>
        <dbReference type="EMBL" id="QSQ27739.1"/>
    </source>
</evidence>
<reference evidence="2 3" key="1">
    <citation type="submission" date="2021-02" db="EMBL/GenBank/DDBJ databases">
        <title>De Novo genome assembly of isolated myxobacteria.</title>
        <authorList>
            <person name="Stevens D.C."/>
        </authorList>
    </citation>
    <scope>NUCLEOTIDE SEQUENCE [LARGE SCALE GENOMIC DNA]</scope>
    <source>
        <strain evidence="3">SCPEA02</strain>
    </source>
</reference>
<proteinExistence type="predicted"/>
<dbReference type="Proteomes" id="UP000662747">
    <property type="component" value="Chromosome"/>
</dbReference>
<evidence type="ECO:0000313" key="3">
    <source>
        <dbReference type="Proteomes" id="UP000662747"/>
    </source>
</evidence>
<dbReference type="SUPFAM" id="SSF89372">
    <property type="entry name" value="Fucose-specific lectin"/>
    <property type="match status" value="1"/>
</dbReference>
<gene>
    <name evidence="2" type="ORF">JY651_23800</name>
</gene>
<evidence type="ECO:0000256" key="1">
    <source>
        <dbReference type="SAM" id="SignalP"/>
    </source>
</evidence>
<dbReference type="RefSeq" id="WP_206729256.1">
    <property type="nucleotide sequence ID" value="NZ_CP071090.1"/>
</dbReference>
<dbReference type="EMBL" id="CP071090">
    <property type="protein sequence ID" value="QSQ27739.1"/>
    <property type="molecule type" value="Genomic_DNA"/>
</dbReference>
<accession>A0ABX7PB76</accession>
<sequence length="431" mass="46789">MKFRQVILQAALALSVSSTASAQSILVSTVDSAPAGRAPEGGFNYAEINGASSMYGNGRHEAAYFTMGNYIAQDGIGGYAIVLDPQIRYAYKTGSTWTRQTVDPDGRGPTVVYNEPGFRNVFYRRNVTMIPFNTRTAVWQAYQAIGSNTWVRVHVDGGKLNPGASMNNVSSAMHAVHYDGGAHVFYIEEGTTVLRHAWWDGYLNSWNYEILDGDGGANGRIDTNFGTRTEALMAVVDGIQLHVVYVDASNGDLRHALWTGAGWIFETIAGAQRNFSGPLSAVMFQGQLHVFAYDADSADLVHVSKVQGAWAEVVVDGDGALHGSSSNTWATTDHVAGSSVSAIVHENRLHAFYNATHPDSRPYLRHVEILNGLISYRDLELTNANQQWLWSISTYVDGQNNLGATYVRGSPTLGEGVENALHCPSTPPCAF</sequence>
<keyword evidence="1" id="KW-0732">Signal</keyword>
<protein>
    <submittedName>
        <fullName evidence="2">Uncharacterized protein</fullName>
    </submittedName>
</protein>
<feature type="signal peptide" evidence="1">
    <location>
        <begin position="1"/>
        <end position="22"/>
    </location>
</feature>
<keyword evidence="3" id="KW-1185">Reference proteome</keyword>
<organism evidence="2 3">
    <name type="scientific">Pyxidicoccus parkwayensis</name>
    <dbReference type="NCBI Taxonomy" id="2813578"/>
    <lineage>
        <taxon>Bacteria</taxon>
        <taxon>Pseudomonadati</taxon>
        <taxon>Myxococcota</taxon>
        <taxon>Myxococcia</taxon>
        <taxon>Myxococcales</taxon>
        <taxon>Cystobacterineae</taxon>
        <taxon>Myxococcaceae</taxon>
        <taxon>Pyxidicoccus</taxon>
    </lineage>
</organism>
<dbReference type="Gene3D" id="2.120.10.70">
    <property type="entry name" value="Fucose-specific lectin"/>
    <property type="match status" value="1"/>
</dbReference>
<feature type="chain" id="PRO_5045580583" evidence="1">
    <location>
        <begin position="23"/>
        <end position="431"/>
    </location>
</feature>
<name>A0ABX7PB76_9BACT</name>